<evidence type="ECO:0000313" key="2">
    <source>
        <dbReference type="EMBL" id="AZS28293.1"/>
    </source>
</evidence>
<evidence type="ECO:0000313" key="3">
    <source>
        <dbReference type="Proteomes" id="UP000270673"/>
    </source>
</evidence>
<sequence length="207" mass="23714">MGILFIILGIVGLLYAIFWVFKYELIVRWFNKWAKVDFVPEKRWNKLLLHGVGAVVGSSLLVALFSLLVTAIFVNKDTPTNELSPIWGILFMVLNFGGVFVYAYLYVRYRVSKRAISKRQAVWEMIYAVLSIYAVAISIYLAILAIYVFLALCVIYFALNIAFGRSVKVKTTGLFSREKNLHENMDGTYSDSAGNTYIRRGDKFYRI</sequence>
<dbReference type="EMBL" id="CP032819">
    <property type="protein sequence ID" value="AZS28293.1"/>
    <property type="molecule type" value="Genomic_DNA"/>
</dbReference>
<organism evidence="2 3">
    <name type="scientific">Butyricimonas faecalis</name>
    <dbReference type="NCBI Taxonomy" id="2093856"/>
    <lineage>
        <taxon>Bacteria</taxon>
        <taxon>Pseudomonadati</taxon>
        <taxon>Bacteroidota</taxon>
        <taxon>Bacteroidia</taxon>
        <taxon>Bacteroidales</taxon>
        <taxon>Odoribacteraceae</taxon>
        <taxon>Butyricimonas</taxon>
    </lineage>
</organism>
<gene>
    <name evidence="2" type="ORF">D8S85_01145</name>
</gene>
<feature type="transmembrane region" description="Helical" evidence="1">
    <location>
        <begin position="126"/>
        <end position="159"/>
    </location>
</feature>
<feature type="transmembrane region" description="Helical" evidence="1">
    <location>
        <begin position="47"/>
        <end position="74"/>
    </location>
</feature>
<dbReference type="RefSeq" id="WP_127074718.1">
    <property type="nucleotide sequence ID" value="NZ_CP032819.1"/>
</dbReference>
<evidence type="ECO:0000256" key="1">
    <source>
        <dbReference type="SAM" id="Phobius"/>
    </source>
</evidence>
<keyword evidence="1" id="KW-1133">Transmembrane helix</keyword>
<accession>A0A3Q9IL36</accession>
<dbReference type="Proteomes" id="UP000270673">
    <property type="component" value="Chromosome"/>
</dbReference>
<proteinExistence type="predicted"/>
<feature type="transmembrane region" description="Helical" evidence="1">
    <location>
        <begin position="6"/>
        <end position="26"/>
    </location>
</feature>
<dbReference type="AlphaFoldDB" id="A0A3Q9IL36"/>
<keyword evidence="1" id="KW-0812">Transmembrane</keyword>
<keyword evidence="3" id="KW-1185">Reference proteome</keyword>
<name>A0A3Q9IL36_9BACT</name>
<keyword evidence="1" id="KW-0472">Membrane</keyword>
<protein>
    <submittedName>
        <fullName evidence="2">Uncharacterized protein</fullName>
    </submittedName>
</protein>
<feature type="transmembrane region" description="Helical" evidence="1">
    <location>
        <begin position="86"/>
        <end position="105"/>
    </location>
</feature>
<dbReference type="KEGG" id="buy:D8S85_01145"/>
<reference evidence="2 3" key="1">
    <citation type="submission" date="2018-10" db="EMBL/GenBank/DDBJ databases">
        <title>Butyricimonas faecalis sp. nov., isolated from human faeces and emended description of the genus Butyricimonas.</title>
        <authorList>
            <person name="Le Roy T."/>
            <person name="Van der Smissen P."/>
            <person name="Paquot A."/>
            <person name="Delzenne N."/>
            <person name="Muccioli G."/>
            <person name="Collet J.-F."/>
            <person name="Cani P.D."/>
        </authorList>
    </citation>
    <scope>NUCLEOTIDE SEQUENCE [LARGE SCALE GENOMIC DNA]</scope>
    <source>
        <strain evidence="2 3">H184</strain>
    </source>
</reference>